<gene>
    <name evidence="4" type="ORF">OUZ56_020702</name>
</gene>
<evidence type="ECO:0000256" key="1">
    <source>
        <dbReference type="ARBA" id="ARBA00022603"/>
    </source>
</evidence>
<evidence type="ECO:0000313" key="4">
    <source>
        <dbReference type="EMBL" id="KAK4011584.1"/>
    </source>
</evidence>
<evidence type="ECO:0000256" key="3">
    <source>
        <dbReference type="ARBA" id="ARBA00022691"/>
    </source>
</evidence>
<dbReference type="InterPro" id="IPR052097">
    <property type="entry name" value="SET-MYND_domain_protein"/>
</dbReference>
<keyword evidence="5" id="KW-1185">Reference proteome</keyword>
<dbReference type="PANTHER" id="PTHR46165:SF2">
    <property type="entry name" value="SET AND MYND DOMAIN-CONTAINING PROTEIN 4"/>
    <property type="match status" value="1"/>
</dbReference>
<dbReference type="InterPro" id="IPR011990">
    <property type="entry name" value="TPR-like_helical_dom_sf"/>
</dbReference>
<accession>A0ABQ9ZFD9</accession>
<proteinExistence type="predicted"/>
<dbReference type="EMBL" id="JAOYFB010000003">
    <property type="protein sequence ID" value="KAK4011584.1"/>
    <property type="molecule type" value="Genomic_DNA"/>
</dbReference>
<keyword evidence="2" id="KW-0808">Transferase</keyword>
<evidence type="ECO:0000313" key="5">
    <source>
        <dbReference type="Proteomes" id="UP001234178"/>
    </source>
</evidence>
<reference evidence="4 5" key="1">
    <citation type="journal article" date="2023" name="Nucleic Acids Res.">
        <title>The hologenome of Daphnia magna reveals possible DNA methylation and microbiome-mediated evolution of the host genome.</title>
        <authorList>
            <person name="Chaturvedi A."/>
            <person name="Li X."/>
            <person name="Dhandapani V."/>
            <person name="Marshall H."/>
            <person name="Kissane S."/>
            <person name="Cuenca-Cambronero M."/>
            <person name="Asole G."/>
            <person name="Calvet F."/>
            <person name="Ruiz-Romero M."/>
            <person name="Marangio P."/>
            <person name="Guigo R."/>
            <person name="Rago D."/>
            <person name="Mirbahai L."/>
            <person name="Eastwood N."/>
            <person name="Colbourne J.K."/>
            <person name="Zhou J."/>
            <person name="Mallon E."/>
            <person name="Orsini L."/>
        </authorList>
    </citation>
    <scope>NUCLEOTIDE SEQUENCE [LARGE SCALE GENOMIC DNA]</scope>
    <source>
        <strain evidence="4">LRV0_1</strain>
    </source>
</reference>
<dbReference type="SUPFAM" id="SSF48452">
    <property type="entry name" value="TPR-like"/>
    <property type="match status" value="1"/>
</dbReference>
<dbReference type="Gene3D" id="1.25.40.10">
    <property type="entry name" value="Tetratricopeptide repeat domain"/>
    <property type="match status" value="1"/>
</dbReference>
<evidence type="ECO:0000256" key="2">
    <source>
        <dbReference type="ARBA" id="ARBA00022679"/>
    </source>
</evidence>
<keyword evidence="1" id="KW-0489">Methyltransferase</keyword>
<name>A0ABQ9ZFD9_9CRUS</name>
<organism evidence="4 5">
    <name type="scientific">Daphnia magna</name>
    <dbReference type="NCBI Taxonomy" id="35525"/>
    <lineage>
        <taxon>Eukaryota</taxon>
        <taxon>Metazoa</taxon>
        <taxon>Ecdysozoa</taxon>
        <taxon>Arthropoda</taxon>
        <taxon>Crustacea</taxon>
        <taxon>Branchiopoda</taxon>
        <taxon>Diplostraca</taxon>
        <taxon>Cladocera</taxon>
        <taxon>Anomopoda</taxon>
        <taxon>Daphniidae</taxon>
        <taxon>Daphnia</taxon>
    </lineage>
</organism>
<comment type="caution">
    <text evidence="4">The sequence shown here is derived from an EMBL/GenBank/DDBJ whole genome shotgun (WGS) entry which is preliminary data.</text>
</comment>
<sequence>MSRELSNWQELLDSFTETGVRQGKVSKIHQTRSNNAERIKILLKDEELRVVLLKWMNHQVKRQRSLEAAKCFRETGNRQFSLKDYTACIEMYSQSILSCPVENEVELSLALANHSAALFQLDLFEDCLQDIRVALTKNYPSHLLPKILTRKIKSLQKLGRQSSV</sequence>
<dbReference type="PANTHER" id="PTHR46165">
    <property type="entry name" value="SET AND MYND DOMAIN-CONTAINING PROTEIN 4"/>
    <property type="match status" value="1"/>
</dbReference>
<dbReference type="Proteomes" id="UP001234178">
    <property type="component" value="Unassembled WGS sequence"/>
</dbReference>
<protein>
    <submittedName>
        <fullName evidence="4">Uncharacterized protein</fullName>
    </submittedName>
</protein>
<keyword evidence="3" id="KW-0949">S-adenosyl-L-methionine</keyword>